<evidence type="ECO:0000313" key="2">
    <source>
        <dbReference type="Proteomes" id="UP001056120"/>
    </source>
</evidence>
<comment type="caution">
    <text evidence="1">The sequence shown here is derived from an EMBL/GenBank/DDBJ whole genome shotgun (WGS) entry which is preliminary data.</text>
</comment>
<accession>A0ACB8XUC4</accession>
<sequence length="366" mass="39956">MGIWSDDRFLNRVCGKLGWHVILSIRRGGFYLALSRLKGDRDGTPCTLTTSFLREVRIGVGCPKYRMGRGQCFGLCIRGDLHYMGGGLDLALLLRLGWGRGGTNGTLGTYLKRDGKVRYTWMGKRWTHKTRVSRKGTSCTTLFTWHDLGAKDPPTSLKGIKEKETGGCKGQSRANPNGLKSNPRSASSSGDLGNQVAGPSCSKVEGSGFNFSRVVQGAKVKPVKPPIQHPFTNSLSAGPGLSRLQIKVILKKRSYFVKSRARLLPTSILSSPSPGGLHTTNGGKTYGISESQRKAIADRISVSSSICIEETVNWCPREWDYFNDLCMSLGLDPDYCIEDVESDAENGTAQFISDQLKAGSPKANRK</sequence>
<organism evidence="1 2">
    <name type="scientific">Smallanthus sonchifolius</name>
    <dbReference type="NCBI Taxonomy" id="185202"/>
    <lineage>
        <taxon>Eukaryota</taxon>
        <taxon>Viridiplantae</taxon>
        <taxon>Streptophyta</taxon>
        <taxon>Embryophyta</taxon>
        <taxon>Tracheophyta</taxon>
        <taxon>Spermatophyta</taxon>
        <taxon>Magnoliopsida</taxon>
        <taxon>eudicotyledons</taxon>
        <taxon>Gunneridae</taxon>
        <taxon>Pentapetalae</taxon>
        <taxon>asterids</taxon>
        <taxon>campanulids</taxon>
        <taxon>Asterales</taxon>
        <taxon>Asteraceae</taxon>
        <taxon>Asteroideae</taxon>
        <taxon>Heliantheae alliance</taxon>
        <taxon>Millerieae</taxon>
        <taxon>Smallanthus</taxon>
    </lineage>
</organism>
<evidence type="ECO:0000313" key="1">
    <source>
        <dbReference type="EMBL" id="KAI3675001.1"/>
    </source>
</evidence>
<protein>
    <submittedName>
        <fullName evidence="1">Uncharacterized protein</fullName>
    </submittedName>
</protein>
<proteinExistence type="predicted"/>
<reference evidence="2" key="1">
    <citation type="journal article" date="2022" name="Mol. Ecol. Resour.">
        <title>The genomes of chicory, endive, great burdock and yacon provide insights into Asteraceae palaeo-polyploidization history and plant inulin production.</title>
        <authorList>
            <person name="Fan W."/>
            <person name="Wang S."/>
            <person name="Wang H."/>
            <person name="Wang A."/>
            <person name="Jiang F."/>
            <person name="Liu H."/>
            <person name="Zhao H."/>
            <person name="Xu D."/>
            <person name="Zhang Y."/>
        </authorList>
    </citation>
    <scope>NUCLEOTIDE SEQUENCE [LARGE SCALE GENOMIC DNA]</scope>
    <source>
        <strain evidence="2">cv. Yunnan</strain>
    </source>
</reference>
<name>A0ACB8XUC4_9ASTR</name>
<keyword evidence="2" id="KW-1185">Reference proteome</keyword>
<gene>
    <name evidence="1" type="ORF">L1987_84581</name>
</gene>
<reference evidence="1 2" key="2">
    <citation type="journal article" date="2022" name="Mol. Ecol. Resour.">
        <title>The genomes of chicory, endive, great burdock and yacon provide insights into Asteraceae paleo-polyploidization history and plant inulin production.</title>
        <authorList>
            <person name="Fan W."/>
            <person name="Wang S."/>
            <person name="Wang H."/>
            <person name="Wang A."/>
            <person name="Jiang F."/>
            <person name="Liu H."/>
            <person name="Zhao H."/>
            <person name="Xu D."/>
            <person name="Zhang Y."/>
        </authorList>
    </citation>
    <scope>NUCLEOTIDE SEQUENCE [LARGE SCALE GENOMIC DNA]</scope>
    <source>
        <strain evidence="2">cv. Yunnan</strain>
        <tissue evidence="1">Leaves</tissue>
    </source>
</reference>
<dbReference type="Proteomes" id="UP001056120">
    <property type="component" value="Linkage Group LG29"/>
</dbReference>
<dbReference type="EMBL" id="CM042046">
    <property type="protein sequence ID" value="KAI3675001.1"/>
    <property type="molecule type" value="Genomic_DNA"/>
</dbReference>